<gene>
    <name evidence="1" type="ORF">ENT72_02695</name>
</gene>
<comment type="caution">
    <text evidence="1">The sequence shown here is derived from an EMBL/GenBank/DDBJ whole genome shotgun (WGS) entry which is preliminary data.</text>
</comment>
<evidence type="ECO:0000313" key="1">
    <source>
        <dbReference type="EMBL" id="HGU41818.1"/>
    </source>
</evidence>
<sequence>MWDKKMDAETYSEYLQVTKPLALTKITEYQALHETLISMVKSMLEKVGRVHETHQYMWYTTKLYKLTKIYSGEALNKEATIIFLEYLIRGLNESILRAIALTLGIKIGSLADILEKQLSPLLIKIISQGTIIADGTEQTLLEYVGDIALISGYINLSNMREDDNPYL</sequence>
<protein>
    <submittedName>
        <fullName evidence="1">Uncharacterized protein</fullName>
    </submittedName>
</protein>
<proteinExistence type="predicted"/>
<name>A0A7C4RXR2_FERPE</name>
<reference evidence="1" key="1">
    <citation type="journal article" date="2020" name="mSystems">
        <title>Genome- and Community-Level Interaction Insights into Carbon Utilization and Element Cycling Functions of Hydrothermarchaeota in Hydrothermal Sediment.</title>
        <authorList>
            <person name="Zhou Z."/>
            <person name="Liu Y."/>
            <person name="Xu W."/>
            <person name="Pan J."/>
            <person name="Luo Z.H."/>
            <person name="Li M."/>
        </authorList>
    </citation>
    <scope>NUCLEOTIDE SEQUENCE [LARGE SCALE GENOMIC DNA]</scope>
    <source>
        <strain evidence="1">SpSt-604</strain>
    </source>
</reference>
<accession>A0A7C4RXR2</accession>
<dbReference type="EMBL" id="DSZT01000078">
    <property type="protein sequence ID" value="HGU41818.1"/>
    <property type="molecule type" value="Genomic_DNA"/>
</dbReference>
<organism evidence="1">
    <name type="scientific">Fervidobacterium pennivorans</name>
    <dbReference type="NCBI Taxonomy" id="93466"/>
    <lineage>
        <taxon>Bacteria</taxon>
        <taxon>Thermotogati</taxon>
        <taxon>Thermotogota</taxon>
        <taxon>Thermotogae</taxon>
        <taxon>Thermotogales</taxon>
        <taxon>Fervidobacteriaceae</taxon>
        <taxon>Fervidobacterium</taxon>
    </lineage>
</organism>
<dbReference type="AlphaFoldDB" id="A0A7C4RXR2"/>